<feature type="region of interest" description="Disordered" evidence="5">
    <location>
        <begin position="62"/>
        <end position="84"/>
    </location>
</feature>
<reference evidence="7 8" key="1">
    <citation type="submission" date="2019-06" db="EMBL/GenBank/DDBJ databases">
        <title>Draft genome sequence of the filamentous fungus Phialemoniopsis curvata isolated from diesel fuel.</title>
        <authorList>
            <person name="Varaljay V.A."/>
            <person name="Lyon W.J."/>
            <person name="Crouch A.L."/>
            <person name="Drake C.E."/>
            <person name="Hollomon J.M."/>
            <person name="Nadeau L.J."/>
            <person name="Nunn H.S."/>
            <person name="Stevenson B.S."/>
            <person name="Bojanowski C.L."/>
            <person name="Crookes-Goodson W.J."/>
        </authorList>
    </citation>
    <scope>NUCLEOTIDE SEQUENCE [LARGE SCALE GENOMIC DNA]</scope>
    <source>
        <strain evidence="7 8">D216</strain>
    </source>
</reference>
<evidence type="ECO:0000313" key="7">
    <source>
        <dbReference type="EMBL" id="TPX11560.1"/>
    </source>
</evidence>
<dbReference type="SUPFAM" id="SSF144083">
    <property type="entry name" value="Magnesium transport protein CorA, transmembrane region"/>
    <property type="match status" value="1"/>
</dbReference>
<keyword evidence="3 6" id="KW-1133">Transmembrane helix</keyword>
<evidence type="ECO:0000313" key="8">
    <source>
        <dbReference type="Proteomes" id="UP000319257"/>
    </source>
</evidence>
<feature type="transmembrane region" description="Helical" evidence="6">
    <location>
        <begin position="165"/>
        <end position="186"/>
    </location>
</feature>
<proteinExistence type="predicted"/>
<evidence type="ECO:0000256" key="1">
    <source>
        <dbReference type="ARBA" id="ARBA00004141"/>
    </source>
</evidence>
<keyword evidence="2 6" id="KW-0812">Transmembrane</keyword>
<dbReference type="STRING" id="1093900.A0A507B4N5"/>
<dbReference type="Proteomes" id="UP000319257">
    <property type="component" value="Unassembled WGS sequence"/>
</dbReference>
<gene>
    <name evidence="7" type="ORF">E0L32_007771</name>
</gene>
<dbReference type="Gene3D" id="1.20.58.340">
    <property type="entry name" value="Magnesium transport protein CorA, transmembrane region"/>
    <property type="match status" value="1"/>
</dbReference>
<dbReference type="InterPro" id="IPR045863">
    <property type="entry name" value="CorA_TM1_TM2"/>
</dbReference>
<keyword evidence="4 6" id="KW-0472">Membrane</keyword>
<evidence type="ECO:0000256" key="6">
    <source>
        <dbReference type="SAM" id="Phobius"/>
    </source>
</evidence>
<organism evidence="7 8">
    <name type="scientific">Thyridium curvatum</name>
    <dbReference type="NCBI Taxonomy" id="1093900"/>
    <lineage>
        <taxon>Eukaryota</taxon>
        <taxon>Fungi</taxon>
        <taxon>Dikarya</taxon>
        <taxon>Ascomycota</taxon>
        <taxon>Pezizomycotina</taxon>
        <taxon>Sordariomycetes</taxon>
        <taxon>Sordariomycetidae</taxon>
        <taxon>Thyridiales</taxon>
        <taxon>Thyridiaceae</taxon>
        <taxon>Thyridium</taxon>
    </lineage>
</organism>
<keyword evidence="8" id="KW-1185">Reference proteome</keyword>
<dbReference type="RefSeq" id="XP_030993271.1">
    <property type="nucleotide sequence ID" value="XM_031142551.1"/>
</dbReference>
<name>A0A507B4N5_9PEZI</name>
<evidence type="ECO:0000256" key="3">
    <source>
        <dbReference type="ARBA" id="ARBA00022989"/>
    </source>
</evidence>
<feature type="transmembrane region" description="Helical" evidence="6">
    <location>
        <begin position="140"/>
        <end position="159"/>
    </location>
</feature>
<evidence type="ECO:0000256" key="5">
    <source>
        <dbReference type="SAM" id="MobiDB-lite"/>
    </source>
</evidence>
<dbReference type="InParanoid" id="A0A507B4N5"/>
<sequence length="322" mass="36099">MLQDRIKGALRNAHQKQQKQLESVSLGDLRFCKEVLDDLLELVAFLDRGCSSWIVQDMVPQRPRPEPIQSSQQHHQYQSCDPDESTGNELLGDFQCIMSRVENLATKCKDGIEVILSVAQLRKSQKAIDQAEEVKKLAKLVFFLAPLSSASSLFGMNFVNLDWKLSLGIFSLLDFILLVILLAVAFDVQSAWRVALRVLLVKTFADLFAKKQCALRFGQRFKIPSLDGQVSLGQRVARRDQNRAVLVVQRQKVPKGIKVVDIVKYPFKRRNCSHMIPSDLPLMGGAETLAVADDLIPMLVSIKKTEAQPDVFETLGMFSSSA</sequence>
<comment type="subcellular location">
    <subcellularLocation>
        <location evidence="1">Membrane</location>
        <topology evidence="1">Multi-pass membrane protein</topology>
    </subcellularLocation>
</comment>
<comment type="caution">
    <text evidence="7">The sequence shown here is derived from an EMBL/GenBank/DDBJ whole genome shotgun (WGS) entry which is preliminary data.</text>
</comment>
<evidence type="ECO:0000256" key="2">
    <source>
        <dbReference type="ARBA" id="ARBA00022692"/>
    </source>
</evidence>
<dbReference type="GeneID" id="41975218"/>
<accession>A0A507B4N5</accession>
<evidence type="ECO:0000256" key="4">
    <source>
        <dbReference type="ARBA" id="ARBA00023136"/>
    </source>
</evidence>
<dbReference type="AlphaFoldDB" id="A0A507B4N5"/>
<feature type="compositionally biased region" description="Low complexity" evidence="5">
    <location>
        <begin position="69"/>
        <end position="79"/>
    </location>
</feature>
<protein>
    <submittedName>
        <fullName evidence="7">Uncharacterized protein</fullName>
    </submittedName>
</protein>
<dbReference type="GO" id="GO:0016020">
    <property type="term" value="C:membrane"/>
    <property type="evidence" value="ECO:0007669"/>
    <property type="project" value="UniProtKB-SubCell"/>
</dbReference>
<dbReference type="EMBL" id="SKBQ01000048">
    <property type="protein sequence ID" value="TPX11560.1"/>
    <property type="molecule type" value="Genomic_DNA"/>
</dbReference>